<sequence length="706" mass="75739">MRRPRRLVLAPLALAAAAAAAQQPLQTVVITGSPRAQQAIDAPYAISVVDADTLRDAGPMINLSEVMARVPGLVVNNRNNYAQDLQISARGFGARAAFGVRGLRIYADGIPATMPDGQGQVAHLDLAGAERIEVLRGPFSALYGNSSGGVIALFTAPVRRNEAEAALDAGSFGLRQARVGIAAKLGEALDVRANAGVVDSDGFRPQSAAHRTLGNVRLGWKGERDSLVLLASDHRQRAQDPLGLTRAQLDADARSTTPQALQFDTRKTIAQTQAGLQWRHRFGGGAPDEAGLRESTLMVYEGRRAVTQWLAIAPATQAPPRHGGGVVDFERDYRGIEGRLAGRIGGADAVVGVNAESQDDDRRGYENFLRDGKGQPLGFIGLLRRDERNRADTREGFAQASVPFGEAWALSAGVRSGRVVLRADDRYLSNGNDSGRLEYRYTNPVLGLRWTVRPGWVLHAGAARGYESPTLGELAYRSDSAGGFNDRLKGQSSRQLELGSKLRGRGLELDAVVFGIDTRDEIGVLTNAGGRSSFQNTGRTRRHGAELALGWQIDTTWKLQLAAHALRARYRDGFLTCSGVPCTAPTLPVAAGNRIAGAPAGGVHTELAWRPAALPGEFALEWRALGRTPVNDANTEFAGGYALVNLRWSHRVAVGAADTLELLARIDNAADRRHAGSVIVNDANGRFYEPGAPRSVLASVRWRHTF</sequence>
<evidence type="ECO:0000256" key="6">
    <source>
        <dbReference type="ARBA" id="ARBA00022692"/>
    </source>
</evidence>
<evidence type="ECO:0000259" key="16">
    <source>
        <dbReference type="Pfam" id="PF00593"/>
    </source>
</evidence>
<reference evidence="18 19" key="1">
    <citation type="submission" date="2020-05" db="EMBL/GenBank/DDBJ databases">
        <title>Aquincola sp. isolate from soil.</title>
        <authorList>
            <person name="Han J."/>
            <person name="Kim D.-U."/>
        </authorList>
    </citation>
    <scope>NUCLEOTIDE SEQUENCE [LARGE SCALE GENOMIC DNA]</scope>
    <source>
        <strain evidence="18 19">S2</strain>
    </source>
</reference>
<evidence type="ECO:0000256" key="1">
    <source>
        <dbReference type="ARBA" id="ARBA00004571"/>
    </source>
</evidence>
<dbReference type="InterPro" id="IPR039426">
    <property type="entry name" value="TonB-dep_rcpt-like"/>
</dbReference>
<evidence type="ECO:0000256" key="10">
    <source>
        <dbReference type="ARBA" id="ARBA00023136"/>
    </source>
</evidence>
<dbReference type="Pfam" id="PF07715">
    <property type="entry name" value="Plug"/>
    <property type="match status" value="1"/>
</dbReference>
<accession>A0ABX2EJS2</accession>
<feature type="chain" id="PRO_5046404004" evidence="15">
    <location>
        <begin position="22"/>
        <end position="706"/>
    </location>
</feature>
<dbReference type="PANTHER" id="PTHR32552:SF81">
    <property type="entry name" value="TONB-DEPENDENT OUTER MEMBRANE RECEPTOR"/>
    <property type="match status" value="1"/>
</dbReference>
<comment type="caution">
    <text evidence="18">The sequence shown here is derived from an EMBL/GenBank/DDBJ whole genome shotgun (WGS) entry which is preliminary data.</text>
</comment>
<dbReference type="Pfam" id="PF00593">
    <property type="entry name" value="TonB_dep_Rec_b-barrel"/>
    <property type="match status" value="1"/>
</dbReference>
<dbReference type="InterPro" id="IPR036942">
    <property type="entry name" value="Beta-barrel_TonB_sf"/>
</dbReference>
<keyword evidence="12 13" id="KW-0998">Cell outer membrane</keyword>
<gene>
    <name evidence="18" type="ORF">HLB44_17900</name>
</gene>
<keyword evidence="15" id="KW-0732">Signal</keyword>
<comment type="subcellular location">
    <subcellularLocation>
        <location evidence="1 13">Cell outer membrane</location>
        <topology evidence="1 13">Multi-pass membrane protein</topology>
    </subcellularLocation>
</comment>
<evidence type="ECO:0000256" key="4">
    <source>
        <dbReference type="ARBA" id="ARBA00022452"/>
    </source>
</evidence>
<evidence type="ECO:0000256" key="8">
    <source>
        <dbReference type="ARBA" id="ARBA00023065"/>
    </source>
</evidence>
<dbReference type="Proteomes" id="UP000737171">
    <property type="component" value="Unassembled WGS sequence"/>
</dbReference>
<evidence type="ECO:0000256" key="9">
    <source>
        <dbReference type="ARBA" id="ARBA00023077"/>
    </source>
</evidence>
<dbReference type="SUPFAM" id="SSF56935">
    <property type="entry name" value="Porins"/>
    <property type="match status" value="1"/>
</dbReference>
<evidence type="ECO:0000256" key="13">
    <source>
        <dbReference type="PROSITE-ProRule" id="PRU01360"/>
    </source>
</evidence>
<evidence type="ECO:0000256" key="12">
    <source>
        <dbReference type="ARBA" id="ARBA00023237"/>
    </source>
</evidence>
<evidence type="ECO:0000256" key="7">
    <source>
        <dbReference type="ARBA" id="ARBA00023004"/>
    </source>
</evidence>
<dbReference type="InterPro" id="IPR037066">
    <property type="entry name" value="Plug_dom_sf"/>
</dbReference>
<evidence type="ECO:0000256" key="11">
    <source>
        <dbReference type="ARBA" id="ARBA00023170"/>
    </source>
</evidence>
<comment type="similarity">
    <text evidence="2 13 14">Belongs to the TonB-dependent receptor family.</text>
</comment>
<keyword evidence="5" id="KW-0410">Iron transport</keyword>
<proteinExistence type="inferred from homology"/>
<dbReference type="PROSITE" id="PS52016">
    <property type="entry name" value="TONB_DEPENDENT_REC_3"/>
    <property type="match status" value="1"/>
</dbReference>
<keyword evidence="6 13" id="KW-0812">Transmembrane</keyword>
<evidence type="ECO:0000259" key="17">
    <source>
        <dbReference type="Pfam" id="PF07715"/>
    </source>
</evidence>
<dbReference type="RefSeq" id="WP_173124994.1">
    <property type="nucleotide sequence ID" value="NZ_JABRWJ010000005.1"/>
</dbReference>
<organism evidence="18 19">
    <name type="scientific">Pseudaquabacterium terrae</name>
    <dbReference type="NCBI Taxonomy" id="2732868"/>
    <lineage>
        <taxon>Bacteria</taxon>
        <taxon>Pseudomonadati</taxon>
        <taxon>Pseudomonadota</taxon>
        <taxon>Betaproteobacteria</taxon>
        <taxon>Burkholderiales</taxon>
        <taxon>Sphaerotilaceae</taxon>
        <taxon>Pseudaquabacterium</taxon>
    </lineage>
</organism>
<keyword evidence="9 14" id="KW-0798">TonB box</keyword>
<dbReference type="InterPro" id="IPR000531">
    <property type="entry name" value="Beta-barrel_TonB"/>
</dbReference>
<keyword evidence="10 13" id="KW-0472">Membrane</keyword>
<dbReference type="PANTHER" id="PTHR32552">
    <property type="entry name" value="FERRICHROME IRON RECEPTOR-RELATED"/>
    <property type="match status" value="1"/>
</dbReference>
<dbReference type="InterPro" id="IPR012910">
    <property type="entry name" value="Plug_dom"/>
</dbReference>
<keyword evidence="4 13" id="KW-1134">Transmembrane beta strand</keyword>
<feature type="signal peptide" evidence="15">
    <location>
        <begin position="1"/>
        <end position="21"/>
    </location>
</feature>
<evidence type="ECO:0000256" key="3">
    <source>
        <dbReference type="ARBA" id="ARBA00022448"/>
    </source>
</evidence>
<keyword evidence="19" id="KW-1185">Reference proteome</keyword>
<evidence type="ECO:0000256" key="2">
    <source>
        <dbReference type="ARBA" id="ARBA00009810"/>
    </source>
</evidence>
<keyword evidence="8" id="KW-0406">Ion transport</keyword>
<keyword evidence="7" id="KW-0408">Iron</keyword>
<dbReference type="Gene3D" id="2.170.130.10">
    <property type="entry name" value="TonB-dependent receptor, plug domain"/>
    <property type="match status" value="1"/>
</dbReference>
<dbReference type="Gene3D" id="2.40.170.20">
    <property type="entry name" value="TonB-dependent receptor, beta-barrel domain"/>
    <property type="match status" value="1"/>
</dbReference>
<name>A0ABX2EJS2_9BURK</name>
<feature type="domain" description="TonB-dependent receptor-like beta-barrel" evidence="16">
    <location>
        <begin position="248"/>
        <end position="668"/>
    </location>
</feature>
<evidence type="ECO:0000256" key="15">
    <source>
        <dbReference type="SAM" id="SignalP"/>
    </source>
</evidence>
<protein>
    <submittedName>
        <fullName evidence="18">TonB-dependent receptor</fullName>
    </submittedName>
</protein>
<evidence type="ECO:0000256" key="5">
    <source>
        <dbReference type="ARBA" id="ARBA00022496"/>
    </source>
</evidence>
<dbReference type="EMBL" id="JABRWJ010000005">
    <property type="protein sequence ID" value="NRF68870.1"/>
    <property type="molecule type" value="Genomic_DNA"/>
</dbReference>
<feature type="domain" description="TonB-dependent receptor plug" evidence="17">
    <location>
        <begin position="40"/>
        <end position="150"/>
    </location>
</feature>
<evidence type="ECO:0000313" key="19">
    <source>
        <dbReference type="Proteomes" id="UP000737171"/>
    </source>
</evidence>
<keyword evidence="3 13" id="KW-0813">Transport</keyword>
<keyword evidence="11 18" id="KW-0675">Receptor</keyword>
<evidence type="ECO:0000256" key="14">
    <source>
        <dbReference type="RuleBase" id="RU003357"/>
    </source>
</evidence>
<evidence type="ECO:0000313" key="18">
    <source>
        <dbReference type="EMBL" id="NRF68870.1"/>
    </source>
</evidence>